<accession>A0ABW9BF82</accession>
<name>A0ABW9BF82_9BURK</name>
<proteinExistence type="predicted"/>
<keyword evidence="3" id="KW-1185">Reference proteome</keyword>
<dbReference type="PANTHER" id="PTHR41294">
    <property type="entry name" value="CADMIUM-INDUCED PROTEIN CADI"/>
    <property type="match status" value="1"/>
</dbReference>
<dbReference type="RefSeq" id="WP_408258239.1">
    <property type="nucleotide sequence ID" value="NZ_JAQQCK010000002.1"/>
</dbReference>
<dbReference type="PROSITE" id="PS51819">
    <property type="entry name" value="VOC"/>
    <property type="match status" value="1"/>
</dbReference>
<sequence>MKRFHIHVHVDDLTASIAFYSKLFDAEPARVEVDYAKWMLDDPRVNFAISTRGTKAGVDHLGFQVDNPAELAELATRAEAADMVLLDRGETTCCYARSDKHWVLDPQGIAWEHFHTLDDAPVYGAAGQTSSSAGATSCCAPNGEPVGIPVKPAGSACC</sequence>
<gene>
    <name evidence="2" type="ORF">PQR03_10765</name>
</gene>
<dbReference type="PANTHER" id="PTHR41294:SF1">
    <property type="entry name" value="CADMIUM-INDUCED PROTEIN CADI"/>
    <property type="match status" value="1"/>
</dbReference>
<dbReference type="NCBIfam" id="NF041414">
    <property type="entry name" value="ArsI_CadI_VOC"/>
    <property type="match status" value="1"/>
</dbReference>
<protein>
    <submittedName>
        <fullName evidence="2">ArsI/CadI family heavy metal resistance metalloenzyme</fullName>
    </submittedName>
</protein>
<evidence type="ECO:0000313" key="3">
    <source>
        <dbReference type="Proteomes" id="UP001629274"/>
    </source>
</evidence>
<comment type="caution">
    <text evidence="2">The sequence shown here is derived from an EMBL/GenBank/DDBJ whole genome shotgun (WGS) entry which is preliminary data.</text>
</comment>
<organism evidence="2 3">
    <name type="scientific">Paraburkholderia phytofirmans</name>
    <dbReference type="NCBI Taxonomy" id="261302"/>
    <lineage>
        <taxon>Bacteria</taxon>
        <taxon>Pseudomonadati</taxon>
        <taxon>Pseudomonadota</taxon>
        <taxon>Betaproteobacteria</taxon>
        <taxon>Burkholderiales</taxon>
        <taxon>Burkholderiaceae</taxon>
        <taxon>Paraburkholderia</taxon>
    </lineage>
</organism>
<dbReference type="InterPro" id="IPR049789">
    <property type="entry name" value="ArsI/CadI-like"/>
</dbReference>
<dbReference type="InterPro" id="IPR052393">
    <property type="entry name" value="Cadmium-induced_rsp"/>
</dbReference>
<dbReference type="SUPFAM" id="SSF54593">
    <property type="entry name" value="Glyoxalase/Bleomycin resistance protein/Dihydroxybiphenyl dioxygenase"/>
    <property type="match status" value="1"/>
</dbReference>
<dbReference type="InterPro" id="IPR029068">
    <property type="entry name" value="Glyas_Bleomycin-R_OHBP_Dase"/>
</dbReference>
<dbReference type="InterPro" id="IPR037523">
    <property type="entry name" value="VOC_core"/>
</dbReference>
<dbReference type="Pfam" id="PF00903">
    <property type="entry name" value="Glyoxalase"/>
    <property type="match status" value="1"/>
</dbReference>
<dbReference type="Proteomes" id="UP001629274">
    <property type="component" value="Unassembled WGS sequence"/>
</dbReference>
<evidence type="ECO:0000259" key="1">
    <source>
        <dbReference type="PROSITE" id="PS51819"/>
    </source>
</evidence>
<dbReference type="EMBL" id="JAQQDR010000004">
    <property type="protein sequence ID" value="MFM0238612.1"/>
    <property type="molecule type" value="Genomic_DNA"/>
</dbReference>
<dbReference type="InterPro" id="IPR004360">
    <property type="entry name" value="Glyas_Fos-R_dOase_dom"/>
</dbReference>
<feature type="domain" description="VOC" evidence="1">
    <location>
        <begin position="2"/>
        <end position="116"/>
    </location>
</feature>
<dbReference type="Gene3D" id="3.10.180.10">
    <property type="entry name" value="2,3-Dihydroxybiphenyl 1,2-Dioxygenase, domain 1"/>
    <property type="match status" value="1"/>
</dbReference>
<reference evidence="2 3" key="1">
    <citation type="journal article" date="2024" name="Chem. Sci.">
        <title>Discovery of megapolipeptins by genome mining of a Burkholderiales bacteria collection.</title>
        <authorList>
            <person name="Paulo B.S."/>
            <person name="Recchia M.J.J."/>
            <person name="Lee S."/>
            <person name="Fergusson C.H."/>
            <person name="Romanowski S.B."/>
            <person name="Hernandez A."/>
            <person name="Krull N."/>
            <person name="Liu D.Y."/>
            <person name="Cavanagh H."/>
            <person name="Bos A."/>
            <person name="Gray C.A."/>
            <person name="Murphy B.T."/>
            <person name="Linington R.G."/>
            <person name="Eustaquio A.S."/>
        </authorList>
    </citation>
    <scope>NUCLEOTIDE SEQUENCE [LARGE SCALE GENOMIC DNA]</scope>
    <source>
        <strain evidence="2 3">RL17-351-BIE-A</strain>
    </source>
</reference>
<evidence type="ECO:0000313" key="2">
    <source>
        <dbReference type="EMBL" id="MFM0238612.1"/>
    </source>
</evidence>